<dbReference type="OrthoDB" id="4611802at2759"/>
<evidence type="ECO:0000313" key="3">
    <source>
        <dbReference type="EMBL" id="ERT03347.1"/>
    </source>
</evidence>
<protein>
    <recommendedName>
        <fullName evidence="2">Carbohydrate-binding module family 19 domain-containing protein</fullName>
    </recommendedName>
</protein>
<feature type="chain" id="PRO_5004687535" description="Carbohydrate-binding module family 19 domain-containing protein" evidence="1">
    <location>
        <begin position="18"/>
        <end position="155"/>
    </location>
</feature>
<keyword evidence="1" id="KW-0732">Signal</keyword>
<name>U7Q7Z0_SPOS1</name>
<feature type="domain" description="Carbohydrate-binding module family 19" evidence="2">
    <location>
        <begin position="12"/>
        <end position="62"/>
    </location>
</feature>
<dbReference type="EMBL" id="KI440842">
    <property type="protein sequence ID" value="ERT03347.1"/>
    <property type="molecule type" value="Genomic_DNA"/>
</dbReference>
<accession>U7Q7Z0</accession>
<dbReference type="Pfam" id="PF03427">
    <property type="entry name" value="CBM_19"/>
    <property type="match status" value="1"/>
</dbReference>
<dbReference type="InterPro" id="IPR005089">
    <property type="entry name" value="CBM19"/>
</dbReference>
<evidence type="ECO:0000256" key="1">
    <source>
        <dbReference type="SAM" id="SignalP"/>
    </source>
</evidence>
<reference evidence="4" key="1">
    <citation type="journal article" date="2014" name="Genome Announc.">
        <title>Genome sequence of the pathogenic fungus Sporothrix schenckii (ATCC 58251).</title>
        <authorList>
            <person name="Cuomo C.A."/>
            <person name="Rodriguez-Del Valle N."/>
            <person name="Perez-Sanchez L."/>
            <person name="Abouelleil A."/>
            <person name="Goldberg J."/>
            <person name="Young S."/>
            <person name="Zeng Q."/>
            <person name="Birren B.W."/>
        </authorList>
    </citation>
    <scope>NUCLEOTIDE SEQUENCE [LARGE SCALE GENOMIC DNA]</scope>
    <source>
        <strain evidence="4">ATCC 58251 / de Perez 2211183</strain>
    </source>
</reference>
<sequence length="155" mass="16100">MKYSAALLAIAATTVAAVPSNSKRSQCTFGTYACLADGSGIQICDIDGNWELVGPCPSGTSCEYLPQNGSDLPFCTSNPTTSALPTPTPLNGKAKAKRGADGGADYNWCPTPGTYTCDGWNAIQVCNTTNGLEKVGNCPSGSHCSYINNIPYCVE</sequence>
<organism evidence="3 4">
    <name type="scientific">Sporothrix schenckii (strain ATCC 58251 / de Perez 2211183)</name>
    <name type="common">Rose-picker's disease fungus</name>
    <dbReference type="NCBI Taxonomy" id="1391915"/>
    <lineage>
        <taxon>Eukaryota</taxon>
        <taxon>Fungi</taxon>
        <taxon>Dikarya</taxon>
        <taxon>Ascomycota</taxon>
        <taxon>Pezizomycotina</taxon>
        <taxon>Sordariomycetes</taxon>
        <taxon>Sordariomycetidae</taxon>
        <taxon>Ophiostomatales</taxon>
        <taxon>Ophiostomataceae</taxon>
        <taxon>Sporothrix</taxon>
    </lineage>
</organism>
<dbReference type="Proteomes" id="UP000018087">
    <property type="component" value="Unassembled WGS sequence"/>
</dbReference>
<dbReference type="GO" id="GO:0008061">
    <property type="term" value="F:chitin binding"/>
    <property type="evidence" value="ECO:0007669"/>
    <property type="project" value="InterPro"/>
</dbReference>
<gene>
    <name evidence="3" type="ORF">HMPREF1624_01659</name>
</gene>
<dbReference type="AlphaFoldDB" id="U7Q7Z0"/>
<evidence type="ECO:0000259" key="2">
    <source>
        <dbReference type="Pfam" id="PF03427"/>
    </source>
</evidence>
<dbReference type="eggNOG" id="ENOG502T6DF">
    <property type="taxonomic scope" value="Eukaryota"/>
</dbReference>
<dbReference type="HOGENOM" id="CLU_1807557_0_0_1"/>
<proteinExistence type="predicted"/>
<evidence type="ECO:0000313" key="4">
    <source>
        <dbReference type="Proteomes" id="UP000018087"/>
    </source>
</evidence>
<keyword evidence="4" id="KW-1185">Reference proteome</keyword>
<feature type="signal peptide" evidence="1">
    <location>
        <begin position="1"/>
        <end position="17"/>
    </location>
</feature>
<dbReference type="GO" id="GO:0006032">
    <property type="term" value="P:chitin catabolic process"/>
    <property type="evidence" value="ECO:0007669"/>
    <property type="project" value="InterPro"/>
</dbReference>